<protein>
    <submittedName>
        <fullName evidence="7">SPOSA6832_01959-mRNA-1:cds</fullName>
    </submittedName>
</protein>
<evidence type="ECO:0000313" key="8">
    <source>
        <dbReference type="Proteomes" id="UP000243876"/>
    </source>
</evidence>
<evidence type="ECO:0000256" key="2">
    <source>
        <dbReference type="ARBA" id="ARBA00022679"/>
    </source>
</evidence>
<dbReference type="InterPro" id="IPR050117">
    <property type="entry name" value="MAPK"/>
</dbReference>
<name>A0A0D6EK63_SPOSA</name>
<dbReference type="Gene3D" id="3.30.200.20">
    <property type="entry name" value="Phosphorylase Kinase, domain 1"/>
    <property type="match status" value="1"/>
</dbReference>
<evidence type="ECO:0000256" key="3">
    <source>
        <dbReference type="ARBA" id="ARBA00022741"/>
    </source>
</evidence>
<evidence type="ECO:0000259" key="6">
    <source>
        <dbReference type="PROSITE" id="PS50011"/>
    </source>
</evidence>
<evidence type="ECO:0000313" key="7">
    <source>
        <dbReference type="EMBL" id="CEQ40354.1"/>
    </source>
</evidence>
<dbReference type="PANTHER" id="PTHR24055">
    <property type="entry name" value="MITOGEN-ACTIVATED PROTEIN KINASE"/>
    <property type="match status" value="1"/>
</dbReference>
<dbReference type="Gene3D" id="1.10.510.10">
    <property type="entry name" value="Transferase(Phosphotransferase) domain 1"/>
    <property type="match status" value="1"/>
</dbReference>
<proteinExistence type="predicted"/>
<dbReference type="InterPro" id="IPR011009">
    <property type="entry name" value="Kinase-like_dom_sf"/>
</dbReference>
<dbReference type="FunFam" id="1.10.510.10:FF:000624">
    <property type="entry name" value="Mitogen-activated protein kinase"/>
    <property type="match status" value="1"/>
</dbReference>
<dbReference type="GO" id="GO:0004674">
    <property type="term" value="F:protein serine/threonine kinase activity"/>
    <property type="evidence" value="ECO:0007669"/>
    <property type="project" value="UniProtKB-KW"/>
</dbReference>
<dbReference type="Pfam" id="PF00069">
    <property type="entry name" value="Pkinase"/>
    <property type="match status" value="1"/>
</dbReference>
<dbReference type="SUPFAM" id="SSF56112">
    <property type="entry name" value="Protein kinase-like (PK-like)"/>
    <property type="match status" value="1"/>
</dbReference>
<organism evidence="7 8">
    <name type="scientific">Sporidiobolus salmonicolor</name>
    <name type="common">Yeast-like fungus</name>
    <name type="synonym">Sporobolomyces salmonicolor</name>
    <dbReference type="NCBI Taxonomy" id="5005"/>
    <lineage>
        <taxon>Eukaryota</taxon>
        <taxon>Fungi</taxon>
        <taxon>Dikarya</taxon>
        <taxon>Basidiomycota</taxon>
        <taxon>Pucciniomycotina</taxon>
        <taxon>Microbotryomycetes</taxon>
        <taxon>Sporidiobolales</taxon>
        <taxon>Sporidiobolaceae</taxon>
        <taxon>Sporobolomyces</taxon>
    </lineage>
</organism>
<dbReference type="PROSITE" id="PS00108">
    <property type="entry name" value="PROTEIN_KINASE_ST"/>
    <property type="match status" value="1"/>
</dbReference>
<dbReference type="InterPro" id="IPR000719">
    <property type="entry name" value="Prot_kinase_dom"/>
</dbReference>
<dbReference type="AlphaFoldDB" id="A0A0D6EK63"/>
<keyword evidence="5" id="KW-0067">ATP-binding</keyword>
<accession>A0A0D6EK63</accession>
<keyword evidence="4" id="KW-0418">Kinase</keyword>
<evidence type="ECO:0000256" key="4">
    <source>
        <dbReference type="ARBA" id="ARBA00022777"/>
    </source>
</evidence>
<keyword evidence="8" id="KW-1185">Reference proteome</keyword>
<dbReference type="Proteomes" id="UP000243876">
    <property type="component" value="Unassembled WGS sequence"/>
</dbReference>
<dbReference type="OrthoDB" id="192887at2759"/>
<dbReference type="SMART" id="SM00220">
    <property type="entry name" value="S_TKc"/>
    <property type="match status" value="1"/>
</dbReference>
<evidence type="ECO:0000256" key="1">
    <source>
        <dbReference type="ARBA" id="ARBA00022527"/>
    </source>
</evidence>
<dbReference type="InterPro" id="IPR008271">
    <property type="entry name" value="Ser/Thr_kinase_AS"/>
</dbReference>
<evidence type="ECO:0000256" key="5">
    <source>
        <dbReference type="ARBA" id="ARBA00022840"/>
    </source>
</evidence>
<dbReference type="PROSITE" id="PS50011">
    <property type="entry name" value="PROTEIN_KINASE_DOM"/>
    <property type="match status" value="1"/>
</dbReference>
<reference evidence="8" key="1">
    <citation type="submission" date="2015-02" db="EMBL/GenBank/DDBJ databases">
        <authorList>
            <person name="Gon?alves P."/>
        </authorList>
    </citation>
    <scope>NUCLEOTIDE SEQUENCE [LARGE SCALE GENOMIC DNA]</scope>
</reference>
<keyword evidence="2" id="KW-0808">Transferase</keyword>
<feature type="domain" description="Protein kinase" evidence="6">
    <location>
        <begin position="36"/>
        <end position="367"/>
    </location>
</feature>
<sequence length="415" mass="47093">MDRKFDVGDDYKIPGRPRELPGIQGCSAATTGATDWPLIPLLSGCTASTSWEKLRHPHLDPVKGRYQENHALRPLESVPLVALARRTLTHMPFLPVFCLRTLREIKLLRWFNHENIISILDIIKPPSLEGFSEVYLIQELMETDLHRVIRSQELSDDHQTLRGLKALHSAAVLHRDLKPSNLLLNANCDLKICDFGLARSAMSSETEAVGFMTEYVATRWYRAPEIMLTFKEYTFAIDVCKSPLPFPPKKTCRWTNELIMLRRVGGLHSGRDAERKAPLPRSGLCVFLGNLTLILGVLGTPSLEDFYQINSQRSRDYLRALPFQKKKALQGLYPNANPLAIDLLERCLTFNPKKRSTVEAALAHPYLEPYHDAEDEPTAPVLPPSFFAFDQQQLSREQLKRTSRPSYILPSSLLT</sequence>
<dbReference type="GO" id="GO:0005524">
    <property type="term" value="F:ATP binding"/>
    <property type="evidence" value="ECO:0007669"/>
    <property type="project" value="UniProtKB-KW"/>
</dbReference>
<gene>
    <name evidence="7" type="primary">SPOSA6832_01959</name>
</gene>
<keyword evidence="1" id="KW-0723">Serine/threonine-protein kinase</keyword>
<keyword evidence="3" id="KW-0547">Nucleotide-binding</keyword>
<dbReference type="EMBL" id="CENE01000006">
    <property type="protein sequence ID" value="CEQ40354.1"/>
    <property type="molecule type" value="Genomic_DNA"/>
</dbReference>